<dbReference type="Gene3D" id="2.60.120.430">
    <property type="entry name" value="Galactose-binding lectin"/>
    <property type="match status" value="1"/>
</dbReference>
<gene>
    <name evidence="2" type="ORF">MNBD_PLANCTO02-2645</name>
</gene>
<evidence type="ECO:0000313" key="2">
    <source>
        <dbReference type="EMBL" id="VAX42140.1"/>
    </source>
</evidence>
<organism evidence="2">
    <name type="scientific">hydrothermal vent metagenome</name>
    <dbReference type="NCBI Taxonomy" id="652676"/>
    <lineage>
        <taxon>unclassified sequences</taxon>
        <taxon>metagenomes</taxon>
        <taxon>ecological metagenomes</taxon>
    </lineage>
</organism>
<accession>A0A3B1E1D1</accession>
<evidence type="ECO:0008006" key="3">
    <source>
        <dbReference type="Google" id="ProtNLM"/>
    </source>
</evidence>
<dbReference type="EMBL" id="UOGL01000626">
    <property type="protein sequence ID" value="VAX42140.1"/>
    <property type="molecule type" value="Genomic_DNA"/>
</dbReference>
<dbReference type="AlphaFoldDB" id="A0A3B1E1D1"/>
<evidence type="ECO:0000256" key="1">
    <source>
        <dbReference type="SAM" id="MobiDB-lite"/>
    </source>
</evidence>
<reference evidence="2" key="1">
    <citation type="submission" date="2018-06" db="EMBL/GenBank/DDBJ databases">
        <authorList>
            <person name="Zhirakovskaya E."/>
        </authorList>
    </citation>
    <scope>NUCLEOTIDE SEQUENCE</scope>
</reference>
<feature type="region of interest" description="Disordered" evidence="1">
    <location>
        <begin position="21"/>
        <end position="42"/>
    </location>
</feature>
<proteinExistence type="predicted"/>
<protein>
    <recommendedName>
        <fullName evidence="3">DUF1570 domain-containing protein</fullName>
    </recommendedName>
</protein>
<feature type="compositionally biased region" description="Basic residues" evidence="1">
    <location>
        <begin position="27"/>
        <end position="38"/>
    </location>
</feature>
<sequence length="479" mass="55191">MLAFLLGLIILPFCVGCSKSPPQTKKNGNKPTRKKIPKKLPAQTKKLPKFFEESKPTTKPLPVYRPSDNRPQHDVAKLKQLGIHRYESKHLLLYTDIDPRIAKTLPAFIDAAYLAWEEYFGKLPADREKSVFQITGYIMKDKQLFKRLGLLPADLRPFVNGRHRGAEFWMNEQKFDYYRRHLMIHEATHCFMTIMPDVNAPAWYMEGMAELFGTHRVQKNGDITFRIMPPTREDVAGLGRISIIRKEIKKGKGKFFAAVTNLKSSDFLKDEAYAWSWGLCMFLDSHPLYAKRFRELGRDATHSQFSKIFYEKFNNDLSDIRSGWTLFAGNLQYGYDCKRSVVYFEKGTLLKKKTSHQCTVQSNLGWQSSKLLVEKGKVYQISAEGFFTLAQQPKPWRSEPNGISFRYFDRKPLGQLIATIRVEKPITVAEKTSLLTAFPIGSQKKWTAPFSGTLYFRLNDSWSELLDNTGNVKVTIHAE</sequence>
<name>A0A3B1E1D1_9ZZZZ</name>